<proteinExistence type="predicted"/>
<feature type="transmembrane region" description="Helical" evidence="1">
    <location>
        <begin position="37"/>
        <end position="58"/>
    </location>
</feature>
<keyword evidence="1" id="KW-1133">Transmembrane helix</keyword>
<dbReference type="Proteomes" id="UP000268436">
    <property type="component" value="Unassembled WGS sequence"/>
</dbReference>
<evidence type="ECO:0000313" key="3">
    <source>
        <dbReference type="EMBL" id="RUO17375.1"/>
    </source>
</evidence>
<protein>
    <submittedName>
        <fullName evidence="2">Uncharacterized protein</fullName>
    </submittedName>
</protein>
<keyword evidence="1" id="KW-0812">Transmembrane</keyword>
<dbReference type="OMA" id="WMILFAV"/>
<dbReference type="EMBL" id="RYER01000005">
    <property type="protein sequence ID" value="RUO17375.1"/>
    <property type="molecule type" value="Genomic_DNA"/>
</dbReference>
<accession>A0A3A9M6B2</accession>
<evidence type="ECO:0000313" key="4">
    <source>
        <dbReference type="Proteomes" id="UP000268436"/>
    </source>
</evidence>
<keyword evidence="1" id="KW-0472">Membrane</keyword>
<dbReference type="KEGG" id="mcs:DR90_642"/>
<dbReference type="RefSeq" id="WP_003657493.1">
    <property type="nucleotide sequence ID" value="NZ_CP007669.1"/>
</dbReference>
<keyword evidence="4" id="KW-1185">Reference proteome</keyword>
<evidence type="ECO:0000313" key="5">
    <source>
        <dbReference type="Proteomes" id="UP000280228"/>
    </source>
</evidence>
<feature type="transmembrane region" description="Helical" evidence="1">
    <location>
        <begin position="103"/>
        <end position="127"/>
    </location>
</feature>
<dbReference type="KEGG" id="mcat:MC25239_01240"/>
<dbReference type="GeneID" id="66585298"/>
<feature type="transmembrane region" description="Helical" evidence="1">
    <location>
        <begin position="65"/>
        <end position="83"/>
    </location>
</feature>
<dbReference type="EMBL" id="CP034662">
    <property type="protein sequence ID" value="AZQ92486.1"/>
    <property type="molecule type" value="Genomic_DNA"/>
</dbReference>
<organism evidence="2 5">
    <name type="scientific">Moraxella catarrhalis</name>
    <name type="common">Branhamella catarrhalis</name>
    <dbReference type="NCBI Taxonomy" id="480"/>
    <lineage>
        <taxon>Bacteria</taxon>
        <taxon>Pseudomonadati</taxon>
        <taxon>Pseudomonadota</taxon>
        <taxon>Gammaproteobacteria</taxon>
        <taxon>Moraxellales</taxon>
        <taxon>Moraxellaceae</taxon>
        <taxon>Moraxella</taxon>
    </lineage>
</organism>
<evidence type="ECO:0000313" key="2">
    <source>
        <dbReference type="EMBL" id="AZQ92486.1"/>
    </source>
</evidence>
<dbReference type="Proteomes" id="UP000280228">
    <property type="component" value="Chromosome"/>
</dbReference>
<dbReference type="AlphaFoldDB" id="A0A3A9M6B2"/>
<evidence type="ECO:0000256" key="1">
    <source>
        <dbReference type="SAM" id="Phobius"/>
    </source>
</evidence>
<name>A0A3A9M6B2_MORCA</name>
<gene>
    <name evidence="2" type="ORF">EJK53_1403</name>
    <name evidence="3" type="ORF">EJK54_2061</name>
</gene>
<reference evidence="4 5" key="1">
    <citation type="submission" date="2018-12" db="EMBL/GenBank/DDBJ databases">
        <title>Persistence of Moraxella catarrhalis in Chronic Obstructive Pulmonary Disease and Regulation of the Hag/MID Adhesin.</title>
        <authorList>
            <person name="Murphy T."/>
            <person name="Zhao X."/>
            <person name="Vyas G."/>
            <person name="Aluvathingal J."/>
            <person name="Nadendla S."/>
            <person name="Tallon L."/>
            <person name="Tettelin H."/>
        </authorList>
    </citation>
    <scope>NUCLEOTIDE SEQUENCE [LARGE SCALE GENOMIC DNA]</scope>
    <source>
        <strain evidence="3 4">173P27B1</strain>
        <strain evidence="2 5">46P58B1</strain>
    </source>
</reference>
<sequence length="161" mass="17353">MNWLKNLPLEKIGEALAGFFGFWGRLTEGVPASQLPFIVYVVCCGLVLLLWLVVMRLIPQPFKGISLAVLAAVMFTPGQAAGNSGEIAPAMIGVFYAILMKDFSAALGAAVPIFAILAALLVVGAAWQMVRGVLVANAEKQAWVRQVQKQKQQLPQSEDKN</sequence>